<evidence type="ECO:0000256" key="1">
    <source>
        <dbReference type="SAM" id="MobiDB-lite"/>
    </source>
</evidence>
<protein>
    <submittedName>
        <fullName evidence="2">Uncharacterized protein</fullName>
    </submittedName>
</protein>
<keyword evidence="3" id="KW-1185">Reference proteome</keyword>
<feature type="region of interest" description="Disordered" evidence="1">
    <location>
        <begin position="1"/>
        <end position="43"/>
    </location>
</feature>
<evidence type="ECO:0000313" key="3">
    <source>
        <dbReference type="Proteomes" id="UP000479710"/>
    </source>
</evidence>
<feature type="non-terminal residue" evidence="2">
    <location>
        <position position="1"/>
    </location>
</feature>
<sequence>LPSRVPIDADAAHDLAPEALGHASERGAPRWRQATPAARSPGPQIRYTLVGAMTWGMQAHGVTY</sequence>
<organism evidence="2 3">
    <name type="scientific">Oryza meyeriana var. granulata</name>
    <dbReference type="NCBI Taxonomy" id="110450"/>
    <lineage>
        <taxon>Eukaryota</taxon>
        <taxon>Viridiplantae</taxon>
        <taxon>Streptophyta</taxon>
        <taxon>Embryophyta</taxon>
        <taxon>Tracheophyta</taxon>
        <taxon>Spermatophyta</taxon>
        <taxon>Magnoliopsida</taxon>
        <taxon>Liliopsida</taxon>
        <taxon>Poales</taxon>
        <taxon>Poaceae</taxon>
        <taxon>BOP clade</taxon>
        <taxon>Oryzoideae</taxon>
        <taxon>Oryzeae</taxon>
        <taxon>Oryzinae</taxon>
        <taxon>Oryza</taxon>
        <taxon>Oryza meyeriana</taxon>
    </lineage>
</organism>
<gene>
    <name evidence="2" type="ORF">E2562_003016</name>
</gene>
<dbReference type="AlphaFoldDB" id="A0A6G1DDQ5"/>
<proteinExistence type="predicted"/>
<name>A0A6G1DDQ5_9ORYZ</name>
<evidence type="ECO:0000313" key="2">
    <source>
        <dbReference type="EMBL" id="KAF0910580.1"/>
    </source>
</evidence>
<dbReference type="Proteomes" id="UP000479710">
    <property type="component" value="Unassembled WGS sequence"/>
</dbReference>
<comment type="caution">
    <text evidence="2">The sequence shown here is derived from an EMBL/GenBank/DDBJ whole genome shotgun (WGS) entry which is preliminary data.</text>
</comment>
<dbReference type="EMBL" id="SPHZ02000006">
    <property type="protein sequence ID" value="KAF0910580.1"/>
    <property type="molecule type" value="Genomic_DNA"/>
</dbReference>
<reference evidence="2 3" key="1">
    <citation type="submission" date="2019-11" db="EMBL/GenBank/DDBJ databases">
        <title>Whole genome sequence of Oryza granulata.</title>
        <authorList>
            <person name="Li W."/>
        </authorList>
    </citation>
    <scope>NUCLEOTIDE SEQUENCE [LARGE SCALE GENOMIC DNA]</scope>
    <source>
        <strain evidence="3">cv. Menghai</strain>
        <tissue evidence="2">Leaf</tissue>
    </source>
</reference>
<accession>A0A6G1DDQ5</accession>